<accession>A0ACC1M2F8</accession>
<comment type="caution">
    <text evidence="1">The sequence shown here is derived from an EMBL/GenBank/DDBJ whole genome shotgun (WGS) entry which is preliminary data.</text>
</comment>
<evidence type="ECO:0000313" key="2">
    <source>
        <dbReference type="Proteomes" id="UP001139981"/>
    </source>
</evidence>
<sequence>MKLLVSLSVAVALAATSIQAALLPSAINKPTLYIFGDSLSDVGTLRQLTLGLIPPPPYWEGRFSSGPVWNEYLAKLLGYNLYNKAAGGATSDNSKSSLTDFLPIPMPIKIPSTQDQINFFKIINPLYSTLSSTRSLDIAVLEVGANDFFVQMFKLATNTMTVDSFVETLSNTVINQLDQLRKIGFKNIVVPNLAAIQYTPMASLLNMQAMANATVTQYNNVLSTKAQAWAAKNAKDLGFFSIADIGGFVSLTVNSPAITTALGLEDVKTSCVGGNVLNLVQAEDKLLALLQLVLDAKDDLLCSDPSKNYFFDPVHPAERVQRLFGYYGKEVMAAMVQGTTYDLNEANILSIISKYNLGTPAPKPVAI</sequence>
<keyword evidence="2" id="KW-1185">Reference proteome</keyword>
<dbReference type="Proteomes" id="UP001139981">
    <property type="component" value="Unassembled WGS sequence"/>
</dbReference>
<organism evidence="1 2">
    <name type="scientific">Coemansia aciculifera</name>
    <dbReference type="NCBI Taxonomy" id="417176"/>
    <lineage>
        <taxon>Eukaryota</taxon>
        <taxon>Fungi</taxon>
        <taxon>Fungi incertae sedis</taxon>
        <taxon>Zoopagomycota</taxon>
        <taxon>Kickxellomycotina</taxon>
        <taxon>Kickxellomycetes</taxon>
        <taxon>Kickxellales</taxon>
        <taxon>Kickxellaceae</taxon>
        <taxon>Coemansia</taxon>
    </lineage>
</organism>
<gene>
    <name evidence="1" type="ORF">IWW38_003038</name>
</gene>
<proteinExistence type="predicted"/>
<reference evidence="1" key="1">
    <citation type="submission" date="2022-07" db="EMBL/GenBank/DDBJ databases">
        <title>Phylogenomic reconstructions and comparative analyses of Kickxellomycotina fungi.</title>
        <authorList>
            <person name="Reynolds N.K."/>
            <person name="Stajich J.E."/>
            <person name="Barry K."/>
            <person name="Grigoriev I.V."/>
            <person name="Crous P."/>
            <person name="Smith M.E."/>
        </authorList>
    </citation>
    <scope>NUCLEOTIDE SEQUENCE</scope>
    <source>
        <strain evidence="1">CBS 190363</strain>
    </source>
</reference>
<protein>
    <submittedName>
        <fullName evidence="1">Uncharacterized protein</fullName>
    </submittedName>
</protein>
<dbReference type="EMBL" id="JANBVB010000630">
    <property type="protein sequence ID" value="KAJ2892930.1"/>
    <property type="molecule type" value="Genomic_DNA"/>
</dbReference>
<evidence type="ECO:0000313" key="1">
    <source>
        <dbReference type="EMBL" id="KAJ2892930.1"/>
    </source>
</evidence>
<name>A0ACC1M2F8_9FUNG</name>